<evidence type="ECO:0000313" key="2">
    <source>
        <dbReference type="EMBL" id="KAF2741713.1"/>
    </source>
</evidence>
<dbReference type="AlphaFoldDB" id="A0A6A6UV48"/>
<keyword evidence="3" id="KW-1185">Reference proteome</keyword>
<dbReference type="OrthoDB" id="1722345at2759"/>
<gene>
    <name evidence="2" type="ORF">M011DRAFT_318732</name>
</gene>
<accession>A0A6A6UV48</accession>
<name>A0A6A6UV48_9PLEO</name>
<dbReference type="Proteomes" id="UP000799440">
    <property type="component" value="Unassembled WGS sequence"/>
</dbReference>
<dbReference type="SUPFAM" id="SSF48403">
    <property type="entry name" value="Ankyrin repeat"/>
    <property type="match status" value="1"/>
</dbReference>
<feature type="region of interest" description="Disordered" evidence="1">
    <location>
        <begin position="16"/>
        <end position="36"/>
    </location>
</feature>
<organism evidence="2 3">
    <name type="scientific">Sporormia fimetaria CBS 119925</name>
    <dbReference type="NCBI Taxonomy" id="1340428"/>
    <lineage>
        <taxon>Eukaryota</taxon>
        <taxon>Fungi</taxon>
        <taxon>Dikarya</taxon>
        <taxon>Ascomycota</taxon>
        <taxon>Pezizomycotina</taxon>
        <taxon>Dothideomycetes</taxon>
        <taxon>Pleosporomycetidae</taxon>
        <taxon>Pleosporales</taxon>
        <taxon>Sporormiaceae</taxon>
        <taxon>Sporormia</taxon>
    </lineage>
</organism>
<evidence type="ECO:0000313" key="3">
    <source>
        <dbReference type="Proteomes" id="UP000799440"/>
    </source>
</evidence>
<feature type="compositionally biased region" description="Polar residues" evidence="1">
    <location>
        <begin position="16"/>
        <end position="26"/>
    </location>
</feature>
<reference evidence="2" key="1">
    <citation type="journal article" date="2020" name="Stud. Mycol.">
        <title>101 Dothideomycetes genomes: a test case for predicting lifestyles and emergence of pathogens.</title>
        <authorList>
            <person name="Haridas S."/>
            <person name="Albert R."/>
            <person name="Binder M."/>
            <person name="Bloem J."/>
            <person name="Labutti K."/>
            <person name="Salamov A."/>
            <person name="Andreopoulos B."/>
            <person name="Baker S."/>
            <person name="Barry K."/>
            <person name="Bills G."/>
            <person name="Bluhm B."/>
            <person name="Cannon C."/>
            <person name="Castanera R."/>
            <person name="Culley D."/>
            <person name="Daum C."/>
            <person name="Ezra D."/>
            <person name="Gonzalez J."/>
            <person name="Henrissat B."/>
            <person name="Kuo A."/>
            <person name="Liang C."/>
            <person name="Lipzen A."/>
            <person name="Lutzoni F."/>
            <person name="Magnuson J."/>
            <person name="Mondo S."/>
            <person name="Nolan M."/>
            <person name="Ohm R."/>
            <person name="Pangilinan J."/>
            <person name="Park H.-J."/>
            <person name="Ramirez L."/>
            <person name="Alfaro M."/>
            <person name="Sun H."/>
            <person name="Tritt A."/>
            <person name="Yoshinaga Y."/>
            <person name="Zwiers L.-H."/>
            <person name="Turgeon B."/>
            <person name="Goodwin S."/>
            <person name="Spatafora J."/>
            <person name="Crous P."/>
            <person name="Grigoriev I."/>
        </authorList>
    </citation>
    <scope>NUCLEOTIDE SEQUENCE</scope>
    <source>
        <strain evidence="2">CBS 119925</strain>
    </source>
</reference>
<dbReference type="InterPro" id="IPR036770">
    <property type="entry name" value="Ankyrin_rpt-contain_sf"/>
</dbReference>
<sequence length="146" mass="16031">MVMRVVATSFSSWSCLTQTGSSSWTAPSPRRPPEGRYPTGCPVGCGEWCAYRRTQIRNGSNRIFVARTIGPWYTTPPSCGVGKKDIVTYLLCHGANCLKEDSRGKTPRFWAEKEGHTDVALILKEAEDRSSALNTGVFAGKSRSLI</sequence>
<dbReference type="Gene3D" id="1.25.40.20">
    <property type="entry name" value="Ankyrin repeat-containing domain"/>
    <property type="match status" value="1"/>
</dbReference>
<dbReference type="EMBL" id="MU006629">
    <property type="protein sequence ID" value="KAF2741713.1"/>
    <property type="molecule type" value="Genomic_DNA"/>
</dbReference>
<evidence type="ECO:0000256" key="1">
    <source>
        <dbReference type="SAM" id="MobiDB-lite"/>
    </source>
</evidence>
<protein>
    <submittedName>
        <fullName evidence="2">Uncharacterized protein</fullName>
    </submittedName>
</protein>
<proteinExistence type="predicted"/>